<keyword evidence="6 12" id="KW-0863">Zinc-finger</keyword>
<keyword evidence="13" id="KW-1133">Transmembrane helix</keyword>
<evidence type="ECO:0000256" key="4">
    <source>
        <dbReference type="ARBA" id="ARBA00022723"/>
    </source>
</evidence>
<dbReference type="PANTHER" id="PTHR23235">
    <property type="entry name" value="KRUEPPEL-LIKE TRANSCRIPTION FACTOR"/>
    <property type="match status" value="1"/>
</dbReference>
<keyword evidence="11" id="KW-0539">Nucleus</keyword>
<keyword evidence="10" id="KW-0804">Transcription</keyword>
<feature type="domain" description="C2H2-type" evidence="14">
    <location>
        <begin position="87"/>
        <end position="114"/>
    </location>
</feature>
<sequence length="164" mass="19403">MIYKCPMCREFFSERADLFVHQKIHMAEKPHKCDKCDKGFFHISELHIHWRDHTGEKVYKCDDCGKDFSTTTKLNRHKKIHTVEKPYKCYEYGKAFNWSSHLQIHMRVHTDIKNSCGGTQGMFRRPKIPNDKNRKQPMFTLVSLVIPVMISHMQAFRSGSLWGN</sequence>
<evidence type="ECO:0000256" key="5">
    <source>
        <dbReference type="ARBA" id="ARBA00022737"/>
    </source>
</evidence>
<comment type="caution">
    <text evidence="15">The sequence shown here is derived from an EMBL/GenBank/DDBJ whole genome shotgun (WGS) entry which is preliminary data.</text>
</comment>
<evidence type="ECO:0000256" key="8">
    <source>
        <dbReference type="ARBA" id="ARBA00023015"/>
    </source>
</evidence>
<evidence type="ECO:0000256" key="6">
    <source>
        <dbReference type="ARBA" id="ARBA00022771"/>
    </source>
</evidence>
<feature type="domain" description="C2H2-type" evidence="14">
    <location>
        <begin position="3"/>
        <end position="30"/>
    </location>
</feature>
<keyword evidence="8" id="KW-0805">Transcription regulation</keyword>
<dbReference type="PROSITE" id="PS00028">
    <property type="entry name" value="ZINC_FINGER_C2H2_1"/>
    <property type="match status" value="3"/>
</dbReference>
<reference evidence="15" key="1">
    <citation type="submission" date="2020-03" db="EMBL/GenBank/DDBJ databases">
        <title>Studies in the Genomics of Life Span.</title>
        <authorList>
            <person name="Glass D."/>
        </authorList>
    </citation>
    <scope>NUCLEOTIDE SEQUENCE</scope>
    <source>
        <strain evidence="15">SUZIE</strain>
        <tissue evidence="15">Muscle</tissue>
    </source>
</reference>
<dbReference type="Proteomes" id="UP001166674">
    <property type="component" value="Unassembled WGS sequence"/>
</dbReference>
<keyword evidence="4" id="KW-0479">Metal-binding</keyword>
<dbReference type="GO" id="GO:0005634">
    <property type="term" value="C:nucleus"/>
    <property type="evidence" value="ECO:0007669"/>
    <property type="project" value="UniProtKB-SubCell"/>
</dbReference>
<proteinExistence type="inferred from homology"/>
<dbReference type="GO" id="GO:0000978">
    <property type="term" value="F:RNA polymerase II cis-regulatory region sequence-specific DNA binding"/>
    <property type="evidence" value="ECO:0007669"/>
    <property type="project" value="TreeGrafter"/>
</dbReference>
<dbReference type="InterPro" id="IPR036236">
    <property type="entry name" value="Znf_C2H2_sf"/>
</dbReference>
<evidence type="ECO:0000256" key="3">
    <source>
        <dbReference type="ARBA" id="ARBA00006991"/>
    </source>
</evidence>
<comment type="subcellular location">
    <subcellularLocation>
        <location evidence="2">Nucleus</location>
    </subcellularLocation>
</comment>
<evidence type="ECO:0000256" key="1">
    <source>
        <dbReference type="ARBA" id="ARBA00003767"/>
    </source>
</evidence>
<keyword evidence="9" id="KW-0238">DNA-binding</keyword>
<dbReference type="Gene3D" id="3.30.160.60">
    <property type="entry name" value="Classic Zinc Finger"/>
    <property type="match status" value="4"/>
</dbReference>
<comment type="function">
    <text evidence="1">May be involved in transcriptional regulation.</text>
</comment>
<dbReference type="AlphaFoldDB" id="A0AA41T8S3"/>
<dbReference type="InterPro" id="IPR013087">
    <property type="entry name" value="Znf_C2H2_type"/>
</dbReference>
<evidence type="ECO:0000256" key="7">
    <source>
        <dbReference type="ARBA" id="ARBA00022833"/>
    </source>
</evidence>
<feature type="domain" description="C2H2-type" evidence="14">
    <location>
        <begin position="59"/>
        <end position="86"/>
    </location>
</feature>
<evidence type="ECO:0000256" key="11">
    <source>
        <dbReference type="ARBA" id="ARBA00023242"/>
    </source>
</evidence>
<keyword evidence="7" id="KW-0862">Zinc</keyword>
<dbReference type="PANTHER" id="PTHR23235:SF178">
    <property type="entry name" value="C2H2-TYPE DOMAIN-CONTAINING PROTEIN-RELATED"/>
    <property type="match status" value="1"/>
</dbReference>
<dbReference type="GO" id="GO:0008270">
    <property type="term" value="F:zinc ion binding"/>
    <property type="evidence" value="ECO:0007669"/>
    <property type="project" value="UniProtKB-KW"/>
</dbReference>
<dbReference type="PROSITE" id="PS50157">
    <property type="entry name" value="ZINC_FINGER_C2H2_2"/>
    <property type="match status" value="4"/>
</dbReference>
<keyword evidence="16" id="KW-1185">Reference proteome</keyword>
<keyword evidence="13" id="KW-0472">Membrane</keyword>
<protein>
    <submittedName>
        <fullName evidence="15">Zinc finger protein 664</fullName>
    </submittedName>
</protein>
<dbReference type="GO" id="GO:0000981">
    <property type="term" value="F:DNA-binding transcription factor activity, RNA polymerase II-specific"/>
    <property type="evidence" value="ECO:0007669"/>
    <property type="project" value="TreeGrafter"/>
</dbReference>
<accession>A0AA41T8S3</accession>
<evidence type="ECO:0000259" key="14">
    <source>
        <dbReference type="PROSITE" id="PS50157"/>
    </source>
</evidence>
<dbReference type="FunFam" id="3.30.160.60:FF:001493">
    <property type="entry name" value="zinc finger protein 664"/>
    <property type="match status" value="1"/>
</dbReference>
<evidence type="ECO:0000256" key="12">
    <source>
        <dbReference type="PROSITE-ProRule" id="PRU00042"/>
    </source>
</evidence>
<dbReference type="SUPFAM" id="SSF57667">
    <property type="entry name" value="beta-beta-alpha zinc fingers"/>
    <property type="match status" value="2"/>
</dbReference>
<evidence type="ECO:0000256" key="13">
    <source>
        <dbReference type="SAM" id="Phobius"/>
    </source>
</evidence>
<keyword evidence="13" id="KW-0812">Transmembrane</keyword>
<dbReference type="Pfam" id="PF00096">
    <property type="entry name" value="zf-C2H2"/>
    <property type="match status" value="2"/>
</dbReference>
<name>A0AA41T8S3_SCICA</name>
<feature type="domain" description="C2H2-type" evidence="14">
    <location>
        <begin position="31"/>
        <end position="58"/>
    </location>
</feature>
<dbReference type="EMBL" id="JAATJV010420850">
    <property type="protein sequence ID" value="MBZ3888015.1"/>
    <property type="molecule type" value="Genomic_DNA"/>
</dbReference>
<evidence type="ECO:0000256" key="9">
    <source>
        <dbReference type="ARBA" id="ARBA00023125"/>
    </source>
</evidence>
<gene>
    <name evidence="15" type="ORF">SUZIE_195840</name>
</gene>
<feature type="transmembrane region" description="Helical" evidence="13">
    <location>
        <begin position="138"/>
        <end position="156"/>
    </location>
</feature>
<evidence type="ECO:0000313" key="16">
    <source>
        <dbReference type="Proteomes" id="UP001166674"/>
    </source>
</evidence>
<evidence type="ECO:0000256" key="10">
    <source>
        <dbReference type="ARBA" id="ARBA00023163"/>
    </source>
</evidence>
<comment type="similarity">
    <text evidence="3">Belongs to the krueppel C2H2-type zinc-finger protein family.</text>
</comment>
<evidence type="ECO:0000313" key="15">
    <source>
        <dbReference type="EMBL" id="MBZ3888015.1"/>
    </source>
</evidence>
<organism evidence="15 16">
    <name type="scientific">Sciurus carolinensis</name>
    <name type="common">Eastern gray squirrel</name>
    <dbReference type="NCBI Taxonomy" id="30640"/>
    <lineage>
        <taxon>Eukaryota</taxon>
        <taxon>Metazoa</taxon>
        <taxon>Chordata</taxon>
        <taxon>Craniata</taxon>
        <taxon>Vertebrata</taxon>
        <taxon>Euteleostomi</taxon>
        <taxon>Mammalia</taxon>
        <taxon>Eutheria</taxon>
        <taxon>Euarchontoglires</taxon>
        <taxon>Glires</taxon>
        <taxon>Rodentia</taxon>
        <taxon>Sciuromorpha</taxon>
        <taxon>Sciuridae</taxon>
        <taxon>Sciurinae</taxon>
        <taxon>Sciurini</taxon>
        <taxon>Sciurus</taxon>
    </lineage>
</organism>
<evidence type="ECO:0000256" key="2">
    <source>
        <dbReference type="ARBA" id="ARBA00004123"/>
    </source>
</evidence>
<dbReference type="SMART" id="SM00355">
    <property type="entry name" value="ZnF_C2H2"/>
    <property type="match status" value="4"/>
</dbReference>
<dbReference type="FunFam" id="3.30.160.60:FF:001256">
    <property type="entry name" value="zinc finger protein 664"/>
    <property type="match status" value="1"/>
</dbReference>
<keyword evidence="5" id="KW-0677">Repeat</keyword>
<dbReference type="FunFam" id="3.30.160.60:FF:001310">
    <property type="entry name" value="zinc finger protein 664"/>
    <property type="match status" value="1"/>
</dbReference>